<dbReference type="InterPro" id="IPR013525">
    <property type="entry name" value="ABC2_TM"/>
</dbReference>
<feature type="transmembrane region" description="Helical" evidence="10">
    <location>
        <begin position="83"/>
        <end position="101"/>
    </location>
</feature>
<evidence type="ECO:0000256" key="4">
    <source>
        <dbReference type="ARBA" id="ARBA00022475"/>
    </source>
</evidence>
<comment type="similarity">
    <text evidence="2 10">Belongs to the ABC-2 integral membrane protein family.</text>
</comment>
<keyword evidence="3 10" id="KW-0813">Transport</keyword>
<evidence type="ECO:0000256" key="2">
    <source>
        <dbReference type="ARBA" id="ARBA00007783"/>
    </source>
</evidence>
<name>A0ABN2XRT4_9MICC</name>
<evidence type="ECO:0000313" key="13">
    <source>
        <dbReference type="Proteomes" id="UP001500166"/>
    </source>
</evidence>
<dbReference type="Proteomes" id="UP001500166">
    <property type="component" value="Unassembled WGS sequence"/>
</dbReference>
<dbReference type="RefSeq" id="WP_344224393.1">
    <property type="nucleotide sequence ID" value="NZ_BAAAQA010000015.1"/>
</dbReference>
<gene>
    <name evidence="12" type="ORF">GCM10009824_15190</name>
</gene>
<keyword evidence="13" id="KW-1185">Reference proteome</keyword>
<evidence type="ECO:0000256" key="7">
    <source>
        <dbReference type="ARBA" id="ARBA00022989"/>
    </source>
</evidence>
<proteinExistence type="inferred from homology"/>
<accession>A0ABN2XRT4</accession>
<evidence type="ECO:0000256" key="10">
    <source>
        <dbReference type="RuleBase" id="RU361157"/>
    </source>
</evidence>
<reference evidence="12 13" key="1">
    <citation type="journal article" date="2019" name="Int. J. Syst. Evol. Microbiol.">
        <title>The Global Catalogue of Microorganisms (GCM) 10K type strain sequencing project: providing services to taxonomists for standard genome sequencing and annotation.</title>
        <authorList>
            <consortium name="The Broad Institute Genomics Platform"/>
            <consortium name="The Broad Institute Genome Sequencing Center for Infectious Disease"/>
            <person name="Wu L."/>
            <person name="Ma J."/>
        </authorList>
    </citation>
    <scope>NUCLEOTIDE SEQUENCE [LARGE SCALE GENOMIC DNA]</scope>
    <source>
        <strain evidence="12 13">JCM 15914</strain>
    </source>
</reference>
<dbReference type="InterPro" id="IPR000412">
    <property type="entry name" value="ABC_2_transport"/>
</dbReference>
<evidence type="ECO:0000256" key="5">
    <source>
        <dbReference type="ARBA" id="ARBA00022519"/>
    </source>
</evidence>
<comment type="caution">
    <text evidence="10">Lacks conserved residue(s) required for the propagation of feature annotation.</text>
</comment>
<dbReference type="PANTHER" id="PTHR30413:SF8">
    <property type="entry name" value="TRANSPORT PERMEASE PROTEIN"/>
    <property type="match status" value="1"/>
</dbReference>
<feature type="transmembrane region" description="Helical" evidence="10">
    <location>
        <begin position="163"/>
        <end position="186"/>
    </location>
</feature>
<evidence type="ECO:0000256" key="1">
    <source>
        <dbReference type="ARBA" id="ARBA00004429"/>
    </source>
</evidence>
<keyword evidence="7 10" id="KW-1133">Transmembrane helix</keyword>
<comment type="caution">
    <text evidence="12">The sequence shown here is derived from an EMBL/GenBank/DDBJ whole genome shotgun (WGS) entry which is preliminary data.</text>
</comment>
<dbReference type="Pfam" id="PF01061">
    <property type="entry name" value="ABC2_membrane"/>
    <property type="match status" value="1"/>
</dbReference>
<sequence length="285" mass="32244">MSAKVEPFNPERLQAVGARPPLGEYLRDLWGSRHFIMYDAKVRLAVSQDHTFLGKVWIVLNPILLGLTFFVVFGLLLRTGRGIDNFLAFLLIGLIMFQYSSRSVVAVSRSMYSGKALVRGFMFPRAALTLSIVMKDAMTQVYALLAMIVMVMVIPPHETPTWTWLLVIPVFLLQTLFNWGLGMLLAPAVNKVPDVANLLSFFMRLWMYSSGIFYDPSRFIEDPRILAIFHFNPLYQVLSISRELIMDGTVPGWASWAVLISASLVLAIAGILVFWLNEESYADER</sequence>
<keyword evidence="9" id="KW-0046">Antibiotic resistance</keyword>
<evidence type="ECO:0000256" key="8">
    <source>
        <dbReference type="ARBA" id="ARBA00023136"/>
    </source>
</evidence>
<evidence type="ECO:0000256" key="6">
    <source>
        <dbReference type="ARBA" id="ARBA00022692"/>
    </source>
</evidence>
<dbReference type="PRINTS" id="PR00164">
    <property type="entry name" value="ABC2TRNSPORT"/>
</dbReference>
<feature type="domain" description="ABC transmembrane type-2" evidence="11">
    <location>
        <begin position="53"/>
        <end position="277"/>
    </location>
</feature>
<dbReference type="PROSITE" id="PS51012">
    <property type="entry name" value="ABC_TM2"/>
    <property type="match status" value="1"/>
</dbReference>
<keyword evidence="5" id="KW-0997">Cell inner membrane</keyword>
<evidence type="ECO:0000313" key="12">
    <source>
        <dbReference type="EMBL" id="GAA2116469.1"/>
    </source>
</evidence>
<feature type="transmembrane region" description="Helical" evidence="10">
    <location>
        <begin position="56"/>
        <end position="76"/>
    </location>
</feature>
<evidence type="ECO:0000256" key="9">
    <source>
        <dbReference type="ARBA" id="ARBA00023251"/>
    </source>
</evidence>
<keyword evidence="6 10" id="KW-0812">Transmembrane</keyword>
<protein>
    <recommendedName>
        <fullName evidence="10">Transport permease protein</fullName>
    </recommendedName>
</protein>
<evidence type="ECO:0000256" key="3">
    <source>
        <dbReference type="ARBA" id="ARBA00022448"/>
    </source>
</evidence>
<comment type="subcellular location">
    <subcellularLocation>
        <location evidence="1">Cell inner membrane</location>
        <topology evidence="1">Multi-pass membrane protein</topology>
    </subcellularLocation>
    <subcellularLocation>
        <location evidence="10">Cell membrane</location>
        <topology evidence="10">Multi-pass membrane protein</topology>
    </subcellularLocation>
</comment>
<evidence type="ECO:0000259" key="11">
    <source>
        <dbReference type="PROSITE" id="PS51012"/>
    </source>
</evidence>
<feature type="transmembrane region" description="Helical" evidence="10">
    <location>
        <begin position="253"/>
        <end position="276"/>
    </location>
</feature>
<organism evidence="12 13">
    <name type="scientific">Kocuria atrinae</name>
    <dbReference type="NCBI Taxonomy" id="592377"/>
    <lineage>
        <taxon>Bacteria</taxon>
        <taxon>Bacillati</taxon>
        <taxon>Actinomycetota</taxon>
        <taxon>Actinomycetes</taxon>
        <taxon>Micrococcales</taxon>
        <taxon>Micrococcaceae</taxon>
        <taxon>Kocuria</taxon>
    </lineage>
</organism>
<keyword evidence="8 10" id="KW-0472">Membrane</keyword>
<keyword evidence="4 10" id="KW-1003">Cell membrane</keyword>
<feature type="transmembrane region" description="Helical" evidence="10">
    <location>
        <begin position="141"/>
        <end position="157"/>
    </location>
</feature>
<dbReference type="PANTHER" id="PTHR30413">
    <property type="entry name" value="INNER MEMBRANE TRANSPORT PERMEASE"/>
    <property type="match status" value="1"/>
</dbReference>
<dbReference type="InterPro" id="IPR047817">
    <property type="entry name" value="ABC2_TM_bact-type"/>
</dbReference>
<dbReference type="EMBL" id="BAAAQA010000015">
    <property type="protein sequence ID" value="GAA2116469.1"/>
    <property type="molecule type" value="Genomic_DNA"/>
</dbReference>